<dbReference type="GO" id="GO:0004177">
    <property type="term" value="F:aminopeptidase activity"/>
    <property type="evidence" value="ECO:0007669"/>
    <property type="project" value="UniProtKB-EC"/>
</dbReference>
<dbReference type="STRING" id="46731.A0A3M6UPL9"/>
<dbReference type="Pfam" id="PF02127">
    <property type="entry name" value="Peptidase_M18"/>
    <property type="match status" value="1"/>
</dbReference>
<dbReference type="PANTHER" id="PTHR28570">
    <property type="entry name" value="ASPARTYL AMINOPEPTIDASE"/>
    <property type="match status" value="1"/>
</dbReference>
<sequence>MENHYAHTLPVIKKDGIKTTARSGGNYSNTVATLLNVWYCCTCCYIAHEMSFLDGNFMLYPPNVKKVKFLIKNASSLDVIKSAARKFIDFVNNGPSPYHVVNECRKVLSAAGFKELKEKEHWDIKPSDKVRNDSWCFIFNFLKGYSLDTTQNHTMVTGNKNSVVWEIICDVSRQNLMLEVTTSLTHSGHRTQLDEFRVKFEHYQSFGQFVFGIICKSFIDSTYL</sequence>
<comment type="catalytic activity">
    <reaction evidence="1">
        <text>Release of an N-terminal aspartate or glutamate from a peptide, with a preference for aspartate.</text>
        <dbReference type="EC" id="3.4.11.21"/>
    </reaction>
</comment>
<gene>
    <name evidence="3" type="ORF">pdam_00024954</name>
</gene>
<dbReference type="PANTHER" id="PTHR28570:SF3">
    <property type="entry name" value="ASPARTYL AMINOPEPTIDASE"/>
    <property type="match status" value="1"/>
</dbReference>
<dbReference type="GO" id="GO:0008270">
    <property type="term" value="F:zinc ion binding"/>
    <property type="evidence" value="ECO:0007669"/>
    <property type="project" value="InterPro"/>
</dbReference>
<dbReference type="EC" id="3.4.11.21" evidence="2"/>
<protein>
    <recommendedName>
        <fullName evidence="2">aspartyl aminopeptidase</fullName>
        <ecNumber evidence="2">3.4.11.21</ecNumber>
    </recommendedName>
</protein>
<organism evidence="3 4">
    <name type="scientific">Pocillopora damicornis</name>
    <name type="common">Cauliflower coral</name>
    <name type="synonym">Millepora damicornis</name>
    <dbReference type="NCBI Taxonomy" id="46731"/>
    <lineage>
        <taxon>Eukaryota</taxon>
        <taxon>Metazoa</taxon>
        <taxon>Cnidaria</taxon>
        <taxon>Anthozoa</taxon>
        <taxon>Hexacorallia</taxon>
        <taxon>Scleractinia</taxon>
        <taxon>Astrocoeniina</taxon>
        <taxon>Pocilloporidae</taxon>
        <taxon>Pocillopora</taxon>
    </lineage>
</organism>
<dbReference type="SUPFAM" id="SSF53187">
    <property type="entry name" value="Zn-dependent exopeptidases"/>
    <property type="match status" value="1"/>
</dbReference>
<evidence type="ECO:0000256" key="2">
    <source>
        <dbReference type="ARBA" id="ARBA00011965"/>
    </source>
</evidence>
<reference evidence="3 4" key="1">
    <citation type="journal article" date="2018" name="Sci. Rep.">
        <title>Comparative analysis of the Pocillopora damicornis genome highlights role of immune system in coral evolution.</title>
        <authorList>
            <person name="Cunning R."/>
            <person name="Bay R.A."/>
            <person name="Gillette P."/>
            <person name="Baker A.C."/>
            <person name="Traylor-Knowles N."/>
        </authorList>
    </citation>
    <scope>NUCLEOTIDE SEQUENCE [LARGE SCALE GENOMIC DNA]</scope>
    <source>
        <strain evidence="3">RSMAS</strain>
        <tissue evidence="3">Whole animal</tissue>
    </source>
</reference>
<dbReference type="GO" id="GO:0006508">
    <property type="term" value="P:proteolysis"/>
    <property type="evidence" value="ECO:0007669"/>
    <property type="project" value="InterPro"/>
</dbReference>
<dbReference type="InterPro" id="IPR001948">
    <property type="entry name" value="Peptidase_M18"/>
</dbReference>
<dbReference type="AlphaFoldDB" id="A0A3M6UPL9"/>
<dbReference type="EMBL" id="RCHS01001031">
    <property type="protein sequence ID" value="RMX55539.1"/>
    <property type="molecule type" value="Genomic_DNA"/>
</dbReference>
<keyword evidence="4" id="KW-1185">Reference proteome</keyword>
<comment type="caution">
    <text evidence="3">The sequence shown here is derived from an EMBL/GenBank/DDBJ whole genome shotgun (WGS) entry which is preliminary data.</text>
</comment>
<accession>A0A3M6UPL9</accession>
<dbReference type="Proteomes" id="UP000275408">
    <property type="component" value="Unassembled WGS sequence"/>
</dbReference>
<evidence type="ECO:0000313" key="3">
    <source>
        <dbReference type="EMBL" id="RMX55539.1"/>
    </source>
</evidence>
<name>A0A3M6UPL9_POCDA</name>
<evidence type="ECO:0000256" key="1">
    <source>
        <dbReference type="ARBA" id="ARBA00001335"/>
    </source>
</evidence>
<dbReference type="Gene3D" id="3.40.630.10">
    <property type="entry name" value="Zn peptidases"/>
    <property type="match status" value="1"/>
</dbReference>
<evidence type="ECO:0000313" key="4">
    <source>
        <dbReference type="Proteomes" id="UP000275408"/>
    </source>
</evidence>
<proteinExistence type="predicted"/>